<dbReference type="AlphaFoldDB" id="A0A0A9EZP6"/>
<dbReference type="EMBL" id="GBRH01196393">
    <property type="protein sequence ID" value="JAE01503.1"/>
    <property type="molecule type" value="Transcribed_RNA"/>
</dbReference>
<feature type="compositionally biased region" description="Polar residues" evidence="1">
    <location>
        <begin position="1"/>
        <end position="20"/>
    </location>
</feature>
<evidence type="ECO:0000313" key="2">
    <source>
        <dbReference type="EMBL" id="JAE01503.1"/>
    </source>
</evidence>
<reference evidence="2" key="2">
    <citation type="journal article" date="2015" name="Data Brief">
        <title>Shoot transcriptome of the giant reed, Arundo donax.</title>
        <authorList>
            <person name="Barrero R.A."/>
            <person name="Guerrero F.D."/>
            <person name="Moolhuijzen P."/>
            <person name="Goolsby J.A."/>
            <person name="Tidwell J."/>
            <person name="Bellgard S.E."/>
            <person name="Bellgard M.I."/>
        </authorList>
    </citation>
    <scope>NUCLEOTIDE SEQUENCE</scope>
    <source>
        <tissue evidence="2">Shoot tissue taken approximately 20 cm above the soil surface</tissue>
    </source>
</reference>
<feature type="region of interest" description="Disordered" evidence="1">
    <location>
        <begin position="1"/>
        <end position="77"/>
    </location>
</feature>
<accession>A0A0A9EZP6</accession>
<reference evidence="2" key="1">
    <citation type="submission" date="2014-09" db="EMBL/GenBank/DDBJ databases">
        <authorList>
            <person name="Magalhaes I.L.F."/>
            <person name="Oliveira U."/>
            <person name="Santos F.R."/>
            <person name="Vidigal T.H.D.A."/>
            <person name="Brescovit A.D."/>
            <person name="Santos A.J."/>
        </authorList>
    </citation>
    <scope>NUCLEOTIDE SEQUENCE</scope>
    <source>
        <tissue evidence="2">Shoot tissue taken approximately 20 cm above the soil surface</tissue>
    </source>
</reference>
<evidence type="ECO:0000256" key="1">
    <source>
        <dbReference type="SAM" id="MobiDB-lite"/>
    </source>
</evidence>
<sequence length="156" mass="16899">MSQSIPLGSRRCSWQRSPSASPAGPGRGSHTHQRPRVHPRVAAAPHSSRRAEPPFAVSFSRSRLSSSSRHTASIRGRSSGSIFTNPFEISPAADAHQVTSRPLHHVRGSSSTSRGLWLVLVCCLLACLWWCRNRRLLSASTSCCCLVTSCCSVPPL</sequence>
<name>A0A0A9EZP6_ARUDO</name>
<feature type="compositionally biased region" description="Basic residues" evidence="1">
    <location>
        <begin position="29"/>
        <end position="39"/>
    </location>
</feature>
<organism evidence="2">
    <name type="scientific">Arundo donax</name>
    <name type="common">Giant reed</name>
    <name type="synonym">Donax arundinaceus</name>
    <dbReference type="NCBI Taxonomy" id="35708"/>
    <lineage>
        <taxon>Eukaryota</taxon>
        <taxon>Viridiplantae</taxon>
        <taxon>Streptophyta</taxon>
        <taxon>Embryophyta</taxon>
        <taxon>Tracheophyta</taxon>
        <taxon>Spermatophyta</taxon>
        <taxon>Magnoliopsida</taxon>
        <taxon>Liliopsida</taxon>
        <taxon>Poales</taxon>
        <taxon>Poaceae</taxon>
        <taxon>PACMAD clade</taxon>
        <taxon>Arundinoideae</taxon>
        <taxon>Arundineae</taxon>
        <taxon>Arundo</taxon>
    </lineage>
</organism>
<protein>
    <submittedName>
        <fullName evidence="2">Uncharacterized protein</fullName>
    </submittedName>
</protein>
<proteinExistence type="predicted"/>
<feature type="compositionally biased region" description="Low complexity" evidence="1">
    <location>
        <begin position="58"/>
        <end position="75"/>
    </location>
</feature>